<dbReference type="OrthoDB" id="9808813at2"/>
<feature type="domain" description="UmuC" evidence="18">
    <location>
        <begin position="46"/>
        <end position="226"/>
    </location>
</feature>
<evidence type="ECO:0000256" key="2">
    <source>
        <dbReference type="ARBA" id="ARBA00010945"/>
    </source>
</evidence>
<dbReference type="CDD" id="cd03586">
    <property type="entry name" value="PolY_Pol_IV_kappa"/>
    <property type="match status" value="1"/>
</dbReference>
<evidence type="ECO:0000256" key="15">
    <source>
        <dbReference type="ARBA" id="ARBA00025589"/>
    </source>
</evidence>
<dbReference type="GO" id="GO:0009432">
    <property type="term" value="P:SOS response"/>
    <property type="evidence" value="ECO:0007669"/>
    <property type="project" value="TreeGrafter"/>
</dbReference>
<dbReference type="FunFam" id="3.40.1170.60:FF:000001">
    <property type="entry name" value="DNA polymerase IV"/>
    <property type="match status" value="1"/>
</dbReference>
<evidence type="ECO:0000256" key="12">
    <source>
        <dbReference type="ARBA" id="ARBA00022932"/>
    </source>
</evidence>
<proteinExistence type="inferred from homology"/>
<dbReference type="AlphaFoldDB" id="A0A2V3UH41"/>
<dbReference type="PROSITE" id="PS50173">
    <property type="entry name" value="UMUC"/>
    <property type="match status" value="1"/>
</dbReference>
<evidence type="ECO:0000256" key="17">
    <source>
        <dbReference type="HAMAP-Rule" id="MF_01113"/>
    </source>
</evidence>
<evidence type="ECO:0000256" key="1">
    <source>
        <dbReference type="ARBA" id="ARBA00004496"/>
    </source>
</evidence>
<evidence type="ECO:0000256" key="6">
    <source>
        <dbReference type="ARBA" id="ARBA00022679"/>
    </source>
</evidence>
<dbReference type="PANTHER" id="PTHR11076:SF33">
    <property type="entry name" value="DNA POLYMERASE KAPPA"/>
    <property type="match status" value="1"/>
</dbReference>
<dbReference type="SUPFAM" id="SSF100879">
    <property type="entry name" value="Lesion bypass DNA polymerase (Y-family), little finger domain"/>
    <property type="match status" value="1"/>
</dbReference>
<keyword evidence="5 17" id="KW-0963">Cytoplasm</keyword>
<keyword evidence="4 17" id="KW-0515">Mutator protein</keyword>
<dbReference type="Proteomes" id="UP000248021">
    <property type="component" value="Unassembled WGS sequence"/>
</dbReference>
<feature type="active site" evidence="17">
    <location>
        <position position="144"/>
    </location>
</feature>
<evidence type="ECO:0000256" key="16">
    <source>
        <dbReference type="ARBA" id="ARBA00049244"/>
    </source>
</evidence>
<evidence type="ECO:0000256" key="7">
    <source>
        <dbReference type="ARBA" id="ARBA00022695"/>
    </source>
</evidence>
<comment type="catalytic activity">
    <reaction evidence="16 17">
        <text>DNA(n) + a 2'-deoxyribonucleoside 5'-triphosphate = DNA(n+1) + diphosphate</text>
        <dbReference type="Rhea" id="RHEA:22508"/>
        <dbReference type="Rhea" id="RHEA-COMP:17339"/>
        <dbReference type="Rhea" id="RHEA-COMP:17340"/>
        <dbReference type="ChEBI" id="CHEBI:33019"/>
        <dbReference type="ChEBI" id="CHEBI:61560"/>
        <dbReference type="ChEBI" id="CHEBI:173112"/>
        <dbReference type="EC" id="2.7.7.7"/>
    </reaction>
</comment>
<dbReference type="InterPro" id="IPR050116">
    <property type="entry name" value="DNA_polymerase-Y"/>
</dbReference>
<feature type="binding site" evidence="17">
    <location>
        <position position="143"/>
    </location>
    <ligand>
        <name>Mg(2+)</name>
        <dbReference type="ChEBI" id="CHEBI:18420"/>
    </ligand>
</feature>
<feature type="site" description="Substrate discrimination" evidence="17">
    <location>
        <position position="55"/>
    </location>
</feature>
<feature type="binding site" evidence="17">
    <location>
        <position position="50"/>
    </location>
    <ligand>
        <name>Mg(2+)</name>
        <dbReference type="ChEBI" id="CHEBI:18420"/>
    </ligand>
</feature>
<evidence type="ECO:0000256" key="10">
    <source>
        <dbReference type="ARBA" id="ARBA00022763"/>
    </source>
</evidence>
<evidence type="ECO:0000259" key="18">
    <source>
        <dbReference type="PROSITE" id="PS50173"/>
    </source>
</evidence>
<dbReference type="NCBIfam" id="NF002751">
    <property type="entry name" value="PRK02794.1"/>
    <property type="match status" value="1"/>
</dbReference>
<evidence type="ECO:0000256" key="14">
    <source>
        <dbReference type="ARBA" id="ARBA00023204"/>
    </source>
</evidence>
<keyword evidence="10 17" id="KW-0227">DNA damage</keyword>
<keyword evidence="20" id="KW-1185">Reference proteome</keyword>
<dbReference type="EC" id="2.7.7.7" evidence="17"/>
<dbReference type="NCBIfam" id="NF002677">
    <property type="entry name" value="PRK02406.1"/>
    <property type="match status" value="1"/>
</dbReference>
<accession>A0A2V3UH41</accession>
<comment type="function">
    <text evidence="15 17">Poorly processive, error-prone DNA polymerase involved in untargeted mutagenesis. Copies undamaged DNA at stalled replication forks, which arise in vivo from mismatched or misaligned primer ends. These misaligned primers can be extended by PolIV. Exhibits no 3'-5' exonuclease (proofreading) activity. May be involved in translesional synthesis, in conjunction with the beta clamp from PolIII.</text>
</comment>
<dbReference type="GO" id="GO:0003684">
    <property type="term" value="F:damaged DNA binding"/>
    <property type="evidence" value="ECO:0007669"/>
    <property type="project" value="InterPro"/>
</dbReference>
<keyword evidence="13 17" id="KW-0238">DNA-binding</keyword>
<evidence type="ECO:0000256" key="9">
    <source>
        <dbReference type="ARBA" id="ARBA00022723"/>
    </source>
</evidence>
<evidence type="ECO:0000256" key="13">
    <source>
        <dbReference type="ARBA" id="ARBA00023125"/>
    </source>
</evidence>
<keyword evidence="11 17" id="KW-0460">Magnesium</keyword>
<keyword evidence="6 17" id="KW-0808">Transferase</keyword>
<evidence type="ECO:0000256" key="5">
    <source>
        <dbReference type="ARBA" id="ARBA00022490"/>
    </source>
</evidence>
<keyword evidence="14 17" id="KW-0234">DNA repair</keyword>
<dbReference type="HAMAP" id="MF_01113">
    <property type="entry name" value="DNApol_IV"/>
    <property type="match status" value="1"/>
</dbReference>
<comment type="cofactor">
    <cofactor evidence="17">
        <name>Mg(2+)</name>
        <dbReference type="ChEBI" id="CHEBI:18420"/>
    </cofactor>
    <text evidence="17">Binds 2 magnesium ions per subunit.</text>
</comment>
<dbReference type="InterPro" id="IPR043128">
    <property type="entry name" value="Rev_trsase/Diguanyl_cyclase"/>
</dbReference>
<keyword evidence="9 17" id="KW-0479">Metal-binding</keyword>
<dbReference type="EMBL" id="QJJK01000006">
    <property type="protein sequence ID" value="PXW58166.1"/>
    <property type="molecule type" value="Genomic_DNA"/>
</dbReference>
<comment type="caution">
    <text evidence="19">The sequence shown here is derived from an EMBL/GenBank/DDBJ whole genome shotgun (WGS) entry which is preliminary data.</text>
</comment>
<comment type="subcellular location">
    <subcellularLocation>
        <location evidence="1 17">Cytoplasm</location>
    </subcellularLocation>
</comment>
<keyword evidence="12 17" id="KW-0239">DNA-directed DNA polymerase</keyword>
<dbReference type="GO" id="GO:0042276">
    <property type="term" value="P:error-prone translesion synthesis"/>
    <property type="evidence" value="ECO:0007669"/>
    <property type="project" value="TreeGrafter"/>
</dbReference>
<dbReference type="GO" id="GO:0000287">
    <property type="term" value="F:magnesium ion binding"/>
    <property type="evidence" value="ECO:0007669"/>
    <property type="project" value="UniProtKB-UniRule"/>
</dbReference>
<dbReference type="GO" id="GO:0006261">
    <property type="term" value="P:DNA-templated DNA replication"/>
    <property type="evidence" value="ECO:0007669"/>
    <property type="project" value="UniProtKB-UniRule"/>
</dbReference>
<keyword evidence="7 17" id="KW-0548">Nucleotidyltransferase</keyword>
<dbReference type="RefSeq" id="WP_110375457.1">
    <property type="nucleotide sequence ID" value="NZ_JAHBRY010000001.1"/>
</dbReference>
<dbReference type="SUPFAM" id="SSF56672">
    <property type="entry name" value="DNA/RNA polymerases"/>
    <property type="match status" value="1"/>
</dbReference>
<protein>
    <recommendedName>
        <fullName evidence="17">DNA polymerase IV</fullName>
        <shortName evidence="17">Pol IV</shortName>
        <ecNumber evidence="17">2.7.7.7</ecNumber>
    </recommendedName>
</protein>
<dbReference type="InterPro" id="IPR017961">
    <property type="entry name" value="DNA_pol_Y-fam_little_finger"/>
</dbReference>
<dbReference type="Pfam" id="PF11799">
    <property type="entry name" value="IMS_C"/>
    <property type="match status" value="1"/>
</dbReference>
<evidence type="ECO:0000256" key="4">
    <source>
        <dbReference type="ARBA" id="ARBA00022457"/>
    </source>
</evidence>
<evidence type="ECO:0000313" key="20">
    <source>
        <dbReference type="Proteomes" id="UP000248021"/>
    </source>
</evidence>
<dbReference type="InterPro" id="IPR022880">
    <property type="entry name" value="DNApol_IV"/>
</dbReference>
<evidence type="ECO:0000256" key="3">
    <source>
        <dbReference type="ARBA" id="ARBA00011245"/>
    </source>
</evidence>
<reference evidence="19 20" key="1">
    <citation type="submission" date="2018-05" db="EMBL/GenBank/DDBJ databases">
        <title>Genomic Encyclopedia of Type Strains, Phase IV (KMG-IV): sequencing the most valuable type-strain genomes for metagenomic binning, comparative biology and taxonomic classification.</title>
        <authorList>
            <person name="Goeker M."/>
        </authorList>
    </citation>
    <scope>NUCLEOTIDE SEQUENCE [LARGE SCALE GENOMIC DNA]</scope>
    <source>
        <strain evidence="19 20">DSM 6462</strain>
    </source>
</reference>
<comment type="similarity">
    <text evidence="2 17">Belongs to the DNA polymerase type-Y family.</text>
</comment>
<dbReference type="InterPro" id="IPR001126">
    <property type="entry name" value="UmuC"/>
</dbReference>
<dbReference type="PANTHER" id="PTHR11076">
    <property type="entry name" value="DNA REPAIR POLYMERASE UMUC / TRANSFERASE FAMILY MEMBER"/>
    <property type="match status" value="1"/>
</dbReference>
<dbReference type="Gene3D" id="1.10.150.20">
    <property type="entry name" value="5' to 3' exonuclease, C-terminal subdomain"/>
    <property type="match status" value="1"/>
</dbReference>
<keyword evidence="8 17" id="KW-0235">DNA replication</keyword>
<organism evidence="19 20">
    <name type="scientific">Chelatococcus asaccharovorans</name>
    <dbReference type="NCBI Taxonomy" id="28210"/>
    <lineage>
        <taxon>Bacteria</taxon>
        <taxon>Pseudomonadati</taxon>
        <taxon>Pseudomonadota</taxon>
        <taxon>Alphaproteobacteria</taxon>
        <taxon>Hyphomicrobiales</taxon>
        <taxon>Chelatococcaceae</taxon>
        <taxon>Chelatococcus</taxon>
    </lineage>
</organism>
<dbReference type="InterPro" id="IPR036775">
    <property type="entry name" value="DNA_pol_Y-fam_lit_finger_sf"/>
</dbReference>
<dbReference type="GO" id="GO:0003887">
    <property type="term" value="F:DNA-directed DNA polymerase activity"/>
    <property type="evidence" value="ECO:0007669"/>
    <property type="project" value="UniProtKB-UniRule"/>
</dbReference>
<dbReference type="Gene3D" id="3.40.1170.60">
    <property type="match status" value="1"/>
</dbReference>
<dbReference type="GO" id="GO:0005829">
    <property type="term" value="C:cytosol"/>
    <property type="evidence" value="ECO:0007669"/>
    <property type="project" value="TreeGrafter"/>
</dbReference>
<dbReference type="Gene3D" id="3.30.70.270">
    <property type="match status" value="1"/>
</dbReference>
<gene>
    <name evidence="17" type="primary">dinB</name>
    <name evidence="19" type="ORF">C7450_106342</name>
</gene>
<name>A0A2V3UH41_9HYPH</name>
<dbReference type="Gene3D" id="3.30.1490.100">
    <property type="entry name" value="DNA polymerase, Y-family, little finger domain"/>
    <property type="match status" value="1"/>
</dbReference>
<evidence type="ECO:0000256" key="11">
    <source>
        <dbReference type="ARBA" id="ARBA00022842"/>
    </source>
</evidence>
<sequence length="429" mass="46475">MTPPGQSRALCRDCLVDTEAARRPPRCPSCGSPRLLAHPERDTLHIAHIDCDAFYAAIEKRDAPELAIKPIIIGGGKRGVVSTACYVARTYGVRSAMPMFKALELCPGAVVIKPDMAKYVSVGREIRRMMLELTPLVEPLSIDEAFLDLGGTERLHHASPAVMLARFARRVEQEVGITVSVGLSTNKFMAKIASDLDKPRGFAIIGSTEIDGFLADKPVSIIFGVGAVTVEKLERMGIRTIRDLRAAPPHTLMALLGREAGRLQRLAHGIDDRAVSPNREAKVVSAETTFNEDIGAPADLLPILWRLSEKLSARLKAAGLAAGSVTLKLKTADFKLRSRSRSVPTTQLAGRLFETGKDLLIPECDGTRFRLIGIGTSDLHPAAEADQGDLADHTAKRQARMERAVDDLRAKFGSGAVVKGIVFGDRRKP</sequence>
<dbReference type="Pfam" id="PF00817">
    <property type="entry name" value="IMS"/>
    <property type="match status" value="1"/>
</dbReference>
<evidence type="ECO:0000256" key="8">
    <source>
        <dbReference type="ARBA" id="ARBA00022705"/>
    </source>
</evidence>
<evidence type="ECO:0000313" key="19">
    <source>
        <dbReference type="EMBL" id="PXW58166.1"/>
    </source>
</evidence>
<comment type="subunit">
    <text evidence="3 17">Monomer.</text>
</comment>
<dbReference type="InterPro" id="IPR043502">
    <property type="entry name" value="DNA/RNA_pol_sf"/>
</dbReference>
<dbReference type="GO" id="GO:0006281">
    <property type="term" value="P:DNA repair"/>
    <property type="evidence" value="ECO:0007669"/>
    <property type="project" value="UniProtKB-UniRule"/>
</dbReference>